<dbReference type="Pfam" id="PF11160">
    <property type="entry name" value="Hva1_TUDOR"/>
    <property type="match status" value="1"/>
</dbReference>
<gene>
    <name evidence="3" type="ORF">AJ79_00069</name>
</gene>
<feature type="compositionally biased region" description="Polar residues" evidence="1">
    <location>
        <begin position="46"/>
        <end position="67"/>
    </location>
</feature>
<organism evidence="3 4">
    <name type="scientific">Helicocarpus griseus UAMH5409</name>
    <dbReference type="NCBI Taxonomy" id="1447875"/>
    <lineage>
        <taxon>Eukaryota</taxon>
        <taxon>Fungi</taxon>
        <taxon>Dikarya</taxon>
        <taxon>Ascomycota</taxon>
        <taxon>Pezizomycotina</taxon>
        <taxon>Eurotiomycetes</taxon>
        <taxon>Eurotiomycetidae</taxon>
        <taxon>Onygenales</taxon>
        <taxon>Ajellomycetaceae</taxon>
        <taxon>Helicocarpus</taxon>
    </lineage>
</organism>
<dbReference type="EMBL" id="PDNB01000001">
    <property type="protein sequence ID" value="PGH19035.1"/>
    <property type="molecule type" value="Genomic_DNA"/>
</dbReference>
<name>A0A2B7YCP1_9EURO</name>
<sequence length="67" mass="7384">MARYNVGQSIRYKPVGGPNSNTPESKGVVRDVIENSGEGEEETRYQIENQNTGKRSSIKESNILGTI</sequence>
<accession>A0A2B7YCP1</accession>
<comment type="caution">
    <text evidence="3">The sequence shown here is derived from an EMBL/GenBank/DDBJ whole genome shotgun (WGS) entry which is preliminary data.</text>
</comment>
<evidence type="ECO:0000256" key="1">
    <source>
        <dbReference type="SAM" id="MobiDB-lite"/>
    </source>
</evidence>
<dbReference type="AlphaFoldDB" id="A0A2B7YCP1"/>
<evidence type="ECO:0000259" key="2">
    <source>
        <dbReference type="Pfam" id="PF11160"/>
    </source>
</evidence>
<proteinExistence type="predicted"/>
<protein>
    <recommendedName>
        <fullName evidence="2">Hypervirulence associated protein TUDOR domain-containing protein</fullName>
    </recommendedName>
</protein>
<dbReference type="OrthoDB" id="10052172at2759"/>
<evidence type="ECO:0000313" key="3">
    <source>
        <dbReference type="EMBL" id="PGH19035.1"/>
    </source>
</evidence>
<dbReference type="Proteomes" id="UP000223968">
    <property type="component" value="Unassembled WGS sequence"/>
</dbReference>
<evidence type="ECO:0000313" key="4">
    <source>
        <dbReference type="Proteomes" id="UP000223968"/>
    </source>
</evidence>
<dbReference type="InterPro" id="IPR021331">
    <property type="entry name" value="Hva1_TUDOR"/>
</dbReference>
<reference evidence="3 4" key="1">
    <citation type="submission" date="2017-10" db="EMBL/GenBank/DDBJ databases">
        <title>Comparative genomics in systemic dimorphic fungi from Ajellomycetaceae.</title>
        <authorList>
            <person name="Munoz J.F."/>
            <person name="Mcewen J.G."/>
            <person name="Clay O.K."/>
            <person name="Cuomo C.A."/>
        </authorList>
    </citation>
    <scope>NUCLEOTIDE SEQUENCE [LARGE SCALE GENOMIC DNA]</scope>
    <source>
        <strain evidence="3 4">UAMH5409</strain>
    </source>
</reference>
<feature type="domain" description="Hypervirulence associated protein TUDOR" evidence="2">
    <location>
        <begin position="7"/>
        <end position="63"/>
    </location>
</feature>
<keyword evidence="4" id="KW-1185">Reference proteome</keyword>
<feature type="region of interest" description="Disordered" evidence="1">
    <location>
        <begin position="1"/>
        <end position="67"/>
    </location>
</feature>